<keyword evidence="4 7" id="KW-0812">Transmembrane</keyword>
<evidence type="ECO:0000259" key="8">
    <source>
        <dbReference type="Pfam" id="PF01478"/>
    </source>
</evidence>
<dbReference type="InterPro" id="IPR050882">
    <property type="entry name" value="Prepilin_peptidase/N-MTase"/>
</dbReference>
<feature type="transmembrane region" description="Helical" evidence="7">
    <location>
        <begin position="152"/>
        <end position="169"/>
    </location>
</feature>
<evidence type="ECO:0000259" key="9">
    <source>
        <dbReference type="Pfam" id="PF06750"/>
    </source>
</evidence>
<evidence type="ECO:0000256" key="7">
    <source>
        <dbReference type="SAM" id="Phobius"/>
    </source>
</evidence>
<feature type="domain" description="Prepilin peptidase A24 N-terminal" evidence="9">
    <location>
        <begin position="10"/>
        <end position="91"/>
    </location>
</feature>
<gene>
    <name evidence="10" type="ORF">Q2362_00795</name>
</gene>
<proteinExistence type="inferred from homology"/>
<accession>A0ABT8T5I1</accession>
<organism evidence="10 11">
    <name type="scientific">Campylobacter magnus</name>
    <dbReference type="NCBI Taxonomy" id="3026462"/>
    <lineage>
        <taxon>Bacteria</taxon>
        <taxon>Pseudomonadati</taxon>
        <taxon>Campylobacterota</taxon>
        <taxon>Epsilonproteobacteria</taxon>
        <taxon>Campylobacterales</taxon>
        <taxon>Campylobacteraceae</taxon>
        <taxon>Campylobacter</taxon>
    </lineage>
</organism>
<name>A0ABT8T5I1_9BACT</name>
<dbReference type="PANTHER" id="PTHR30487:SF0">
    <property type="entry name" value="PREPILIN LEADER PEPTIDASE_N-METHYLTRANSFERASE-RELATED"/>
    <property type="match status" value="1"/>
</dbReference>
<dbReference type="Pfam" id="PF01478">
    <property type="entry name" value="Peptidase_A24"/>
    <property type="match status" value="1"/>
</dbReference>
<evidence type="ECO:0000256" key="2">
    <source>
        <dbReference type="ARBA" id="ARBA00005801"/>
    </source>
</evidence>
<feature type="transmembrane region" description="Helical" evidence="7">
    <location>
        <begin position="6"/>
        <end position="24"/>
    </location>
</feature>
<evidence type="ECO:0000256" key="6">
    <source>
        <dbReference type="ARBA" id="ARBA00023136"/>
    </source>
</evidence>
<evidence type="ECO:0000256" key="3">
    <source>
        <dbReference type="ARBA" id="ARBA00022475"/>
    </source>
</evidence>
<keyword evidence="11" id="KW-1185">Reference proteome</keyword>
<evidence type="ECO:0000313" key="11">
    <source>
        <dbReference type="Proteomes" id="UP001171111"/>
    </source>
</evidence>
<keyword evidence="5 7" id="KW-1133">Transmembrane helix</keyword>
<keyword evidence="3" id="KW-1003">Cell membrane</keyword>
<evidence type="ECO:0000256" key="1">
    <source>
        <dbReference type="ARBA" id="ARBA00004651"/>
    </source>
</evidence>
<dbReference type="Pfam" id="PF06750">
    <property type="entry name" value="A24_N_bact"/>
    <property type="match status" value="1"/>
</dbReference>
<feature type="domain" description="Prepilin type IV endopeptidase peptidase" evidence="8">
    <location>
        <begin position="104"/>
        <end position="219"/>
    </location>
</feature>
<sequence>MLVYYVFFVVFGLCVGSFSNVLIARMPKGLSIFYPASNCPNCHNKLRFYHNIPVFSYIFLGGKCAFCKSKISLRYPFVELICGALGALAFYLCGEIYSAIFLALSLILLFALSIIDFEYLAVPESLLIFALFFALASKFTSLEDMLTPSSPLSMALLFMGAIFLIKSCVSAWKNRKNTNEIVESMGEADVMIFGVIGALCGLKLGFLAVMLACAIQMVFHLLLLGKKVEVPFIPALSLALLLALISQNFWNF</sequence>
<dbReference type="PANTHER" id="PTHR30487">
    <property type="entry name" value="TYPE 4 PREPILIN-LIKE PROTEINS LEADER PEPTIDE-PROCESSING ENZYME"/>
    <property type="match status" value="1"/>
</dbReference>
<keyword evidence="6 7" id="KW-0472">Membrane</keyword>
<comment type="similarity">
    <text evidence="2">Belongs to the peptidase A24 family.</text>
</comment>
<dbReference type="RefSeq" id="WP_302243364.1">
    <property type="nucleotide sequence ID" value="NZ_JAULJQ010000001.1"/>
</dbReference>
<feature type="transmembrane region" description="Helical" evidence="7">
    <location>
        <begin position="190"/>
        <end position="219"/>
    </location>
</feature>
<comment type="subcellular location">
    <subcellularLocation>
        <location evidence="1">Cell membrane</location>
        <topology evidence="1">Multi-pass membrane protein</topology>
    </subcellularLocation>
</comment>
<feature type="transmembrane region" description="Helical" evidence="7">
    <location>
        <begin position="73"/>
        <end position="90"/>
    </location>
</feature>
<reference evidence="10 11" key="1">
    <citation type="submission" date="2023-06" db="EMBL/GenBank/DDBJ databases">
        <title>Campylobacter magnum sp. nov., isolated from cecal contents of domestic pigs (Sus scrofa domesticus).</title>
        <authorList>
            <person name="Papic B."/>
            <person name="Gruntar I."/>
        </authorList>
    </citation>
    <scope>NUCLEOTIDE SEQUENCE [LARGE SCALE GENOMIC DNA]</scope>
    <source>
        <strain evidence="11">34484-21</strain>
    </source>
</reference>
<evidence type="ECO:0000313" key="10">
    <source>
        <dbReference type="EMBL" id="MDO2408636.1"/>
    </source>
</evidence>
<comment type="caution">
    <text evidence="10">The sequence shown here is derived from an EMBL/GenBank/DDBJ whole genome shotgun (WGS) entry which is preliminary data.</text>
</comment>
<dbReference type="InterPro" id="IPR010627">
    <property type="entry name" value="Prepilin_pept_A24_N"/>
</dbReference>
<evidence type="ECO:0000256" key="5">
    <source>
        <dbReference type="ARBA" id="ARBA00022989"/>
    </source>
</evidence>
<dbReference type="InterPro" id="IPR000045">
    <property type="entry name" value="Prepilin_IV_endopep_pep"/>
</dbReference>
<dbReference type="Proteomes" id="UP001171111">
    <property type="component" value="Unassembled WGS sequence"/>
</dbReference>
<feature type="transmembrane region" description="Helical" evidence="7">
    <location>
        <begin position="96"/>
        <end position="115"/>
    </location>
</feature>
<protein>
    <submittedName>
        <fullName evidence="10">Prepilin peptidase</fullName>
    </submittedName>
</protein>
<dbReference type="EMBL" id="JAULJQ010000001">
    <property type="protein sequence ID" value="MDO2408636.1"/>
    <property type="molecule type" value="Genomic_DNA"/>
</dbReference>
<feature type="transmembrane region" description="Helical" evidence="7">
    <location>
        <begin position="231"/>
        <end position="250"/>
    </location>
</feature>
<dbReference type="Gene3D" id="1.20.120.1220">
    <property type="match status" value="1"/>
</dbReference>
<evidence type="ECO:0000256" key="4">
    <source>
        <dbReference type="ARBA" id="ARBA00022692"/>
    </source>
</evidence>